<dbReference type="Proteomes" id="UP000471216">
    <property type="component" value="Unassembled WGS sequence"/>
</dbReference>
<dbReference type="EMBL" id="CZBM01000012">
    <property type="protein sequence ID" value="CUQ42995.1"/>
    <property type="molecule type" value="Genomic_DNA"/>
</dbReference>
<reference evidence="4 8" key="3">
    <citation type="submission" date="2020-04" db="EMBL/GenBank/DDBJ databases">
        <title>Complete Genomes and Methylome analysis of CBBP consortium that reverse antibiotic-induced susceptibility to vancomycin-resistant Enterococcus faecium infection.</title>
        <authorList>
            <person name="Fomenkov A."/>
            <person name="Zhang Z."/>
            <person name="Pamer E."/>
            <person name="Roberts R.J."/>
        </authorList>
    </citation>
    <scope>NUCLEOTIDE SEQUENCE [LARGE SCALE GENOMIC DNA]</scope>
    <source>
        <strain evidence="8">CBBP</strain>
        <strain evidence="4">CBBP-1</strain>
    </source>
</reference>
<dbReference type="InterPro" id="IPR026418">
    <property type="entry name" value="Pseudo_rSAM"/>
</dbReference>
<accession>A0A174WG13</accession>
<evidence type="ECO:0000313" key="5">
    <source>
        <dbReference type="Proteomes" id="UP000095332"/>
    </source>
</evidence>
<sequence>MITKKETTNYWFKIEPYVHISIVNSNVLLYNTFDGSFIESKDIEIVKLLKETLLKENCGVVLLTAERYNLDNIRKFIMELRAKYMGDIIDIELSKSKPVQIMPFTSLLNTQELFKKQNFPTGKKILEYLSEISIYVDYNTNIMDLNSFLKSLPNISTVNIIGNLKDVANYKELLLVLDQFPSLKKITCNYSNVISLQPEFVNNFSYSILINYPIDISKWNYSRRLLLNQSIPFECIFEVTSMDNYSQINKFIEEFGIEKHQLKPVYTGDNIDFFKENVFLTKDDILSTPLSISDFFINQSMNIFDFGKIAIMSNGDIYANVNYPILGNIHTHSIYEIISKELEEGRSWLRIRNQAPCNTCLYQWFCPSPSNYEIAIGRPNLCHVK</sequence>
<evidence type="ECO:0000313" key="8">
    <source>
        <dbReference type="Proteomes" id="UP000501982"/>
    </source>
</evidence>
<dbReference type="Proteomes" id="UP000450599">
    <property type="component" value="Unassembled WGS sequence"/>
</dbReference>
<reference evidence="1 5" key="1">
    <citation type="submission" date="2015-09" db="EMBL/GenBank/DDBJ databases">
        <authorList>
            <consortium name="Pathogen Informatics"/>
        </authorList>
    </citation>
    <scope>NUCLEOTIDE SEQUENCE [LARGE SCALE GENOMIC DNA]</scope>
    <source>
        <strain evidence="1 5">2789STDY5834948</strain>
    </source>
</reference>
<dbReference type="EMBL" id="WKMW01000016">
    <property type="protein sequence ID" value="MRY85644.1"/>
    <property type="molecule type" value="Genomic_DNA"/>
</dbReference>
<dbReference type="Proteomes" id="UP000501982">
    <property type="component" value="Chromosome"/>
</dbReference>
<reference evidence="6 7" key="2">
    <citation type="journal article" date="2019" name="Nat. Med.">
        <title>A library of human gut bacterial isolates paired with longitudinal multiomics data enables mechanistic microbiome research.</title>
        <authorList>
            <person name="Poyet M."/>
            <person name="Groussin M."/>
            <person name="Gibbons S.M."/>
            <person name="Avila-Pacheco J."/>
            <person name="Jiang X."/>
            <person name="Kearney S.M."/>
            <person name="Perrotta A.R."/>
            <person name="Berdy B."/>
            <person name="Zhao S."/>
            <person name="Lieberman T.D."/>
            <person name="Swanson P.K."/>
            <person name="Smith M."/>
            <person name="Roesemann S."/>
            <person name="Alexander J.E."/>
            <person name="Rich S.A."/>
            <person name="Livny J."/>
            <person name="Vlamakis H."/>
            <person name="Clish C."/>
            <person name="Bullock K."/>
            <person name="Deik A."/>
            <person name="Scott J."/>
            <person name="Pierce K.A."/>
            <person name="Xavier R.J."/>
            <person name="Alm E.J."/>
        </authorList>
    </citation>
    <scope>NUCLEOTIDE SEQUENCE [LARGE SCALE GENOMIC DNA]</scope>
    <source>
        <strain evidence="3 7">BIOML-A10</strain>
        <strain evidence="2 6">BIOML-A11</strain>
    </source>
</reference>
<gene>
    <name evidence="1" type="ORF">ERS852560_02833</name>
    <name evidence="3" type="ORF">GKD54_16380</name>
    <name evidence="2" type="ORF">GKD58_15485</name>
    <name evidence="4" type="ORF">HHO38_15810</name>
</gene>
<dbReference type="CDD" id="cd21109">
    <property type="entry name" value="SPASM"/>
    <property type="match status" value="1"/>
</dbReference>
<dbReference type="EMBL" id="WKMX01000016">
    <property type="protein sequence ID" value="MRZ07757.1"/>
    <property type="molecule type" value="Genomic_DNA"/>
</dbReference>
<proteinExistence type="predicted"/>
<evidence type="ECO:0000313" key="1">
    <source>
        <dbReference type="EMBL" id="CUQ42995.1"/>
    </source>
</evidence>
<protein>
    <submittedName>
        <fullName evidence="1">Quasi-rSAM protein, GG-Bacteroidales system</fullName>
    </submittedName>
    <submittedName>
        <fullName evidence="2">TIGR04150 pseudo-rSAM protein</fullName>
    </submittedName>
</protein>
<dbReference type="EMBL" id="CP051672">
    <property type="protein sequence ID" value="QJE29671.1"/>
    <property type="molecule type" value="Genomic_DNA"/>
</dbReference>
<evidence type="ECO:0000313" key="4">
    <source>
        <dbReference type="EMBL" id="QJE29671.1"/>
    </source>
</evidence>
<evidence type="ECO:0000313" key="2">
    <source>
        <dbReference type="EMBL" id="MRY85644.1"/>
    </source>
</evidence>
<dbReference type="NCBIfam" id="TIGR04150">
    <property type="entry name" value="pseudo_rSAM_GG"/>
    <property type="match status" value="1"/>
</dbReference>
<dbReference type="RefSeq" id="WP_057328960.1">
    <property type="nucleotide sequence ID" value="NZ_CAJSZN010000014.1"/>
</dbReference>
<dbReference type="AlphaFoldDB" id="A0A174WG13"/>
<evidence type="ECO:0000313" key="3">
    <source>
        <dbReference type="EMBL" id="MRZ07757.1"/>
    </source>
</evidence>
<organism evidence="1 5">
    <name type="scientific">Parabacteroides distasonis</name>
    <dbReference type="NCBI Taxonomy" id="823"/>
    <lineage>
        <taxon>Bacteria</taxon>
        <taxon>Pseudomonadati</taxon>
        <taxon>Bacteroidota</taxon>
        <taxon>Bacteroidia</taxon>
        <taxon>Bacteroidales</taxon>
        <taxon>Tannerellaceae</taxon>
        <taxon>Parabacteroides</taxon>
    </lineage>
</organism>
<name>A0A174WG13_PARDI</name>
<evidence type="ECO:0000313" key="7">
    <source>
        <dbReference type="Proteomes" id="UP000471216"/>
    </source>
</evidence>
<dbReference type="Proteomes" id="UP000095332">
    <property type="component" value="Unassembled WGS sequence"/>
</dbReference>
<evidence type="ECO:0000313" key="6">
    <source>
        <dbReference type="Proteomes" id="UP000450599"/>
    </source>
</evidence>